<feature type="transmembrane region" description="Helical" evidence="5">
    <location>
        <begin position="116"/>
        <end position="138"/>
    </location>
</feature>
<proteinExistence type="inferred from homology"/>
<dbReference type="EMBL" id="NRRL01000007">
    <property type="protein sequence ID" value="MBK1667470.1"/>
    <property type="molecule type" value="Genomic_DNA"/>
</dbReference>
<gene>
    <name evidence="6" type="ORF">CKO28_05425</name>
</gene>
<comment type="similarity">
    <text evidence="5">Belongs to the 4-toluene sulfonate uptake permease (TSUP) (TC 2.A.102) family.</text>
</comment>
<sequence>MQIYLPIAELSLDVFLLLGLGGVIGFLSGLFGVGGGFLMTPLLIFIGVPPPVAVATQANNVVASSISGVLAHFRRGNVDVKMGTVLLVGGLAGSTSGVSLFKLLSEIGQIDLVINLSYVLVLGTVGVLMTWEGVAAFLRTSRKLPARKLHQHNWAHGLPFKMRFHRSRLYMSALLPLGIGFGVGVLSAIMGVGGGFVLVPAMIYLLGMPTSVVIGTSLFQIIFVAANVTFLQAVQNQTVDVVLALMLLLGGVVGAQYGSRVGSRLPGETLRILLGVLVIGVALRLLYELVSVPADVYSIGVGA</sequence>
<feature type="transmembrane region" description="Helical" evidence="5">
    <location>
        <begin position="269"/>
        <end position="287"/>
    </location>
</feature>
<keyword evidence="4 5" id="KW-0472">Membrane</keyword>
<dbReference type="InterPro" id="IPR002781">
    <property type="entry name" value="TM_pro_TauE-like"/>
</dbReference>
<feature type="transmembrane region" description="Helical" evidence="5">
    <location>
        <begin position="12"/>
        <end position="32"/>
    </location>
</feature>
<dbReference type="RefSeq" id="WP_200339604.1">
    <property type="nucleotide sequence ID" value="NZ_NRRL01000007.1"/>
</dbReference>
<keyword evidence="5" id="KW-1003">Cell membrane</keyword>
<keyword evidence="7" id="KW-1185">Reference proteome</keyword>
<evidence type="ECO:0000313" key="7">
    <source>
        <dbReference type="Proteomes" id="UP001296873"/>
    </source>
</evidence>
<evidence type="ECO:0000256" key="5">
    <source>
        <dbReference type="RuleBase" id="RU363041"/>
    </source>
</evidence>
<feature type="transmembrane region" description="Helical" evidence="5">
    <location>
        <begin position="85"/>
        <end position="104"/>
    </location>
</feature>
<accession>A0ABS1DAT7</accession>
<evidence type="ECO:0000256" key="4">
    <source>
        <dbReference type="ARBA" id="ARBA00023136"/>
    </source>
</evidence>
<comment type="caution">
    <text evidence="6">The sequence shown here is derived from an EMBL/GenBank/DDBJ whole genome shotgun (WGS) entry which is preliminary data.</text>
</comment>
<reference evidence="6 7" key="1">
    <citation type="journal article" date="2020" name="Microorganisms">
        <title>Osmotic Adaptation and Compatible Solute Biosynthesis of Phototrophic Bacteria as Revealed from Genome Analyses.</title>
        <authorList>
            <person name="Imhoff J.F."/>
            <person name="Rahn T."/>
            <person name="Kunzel S."/>
            <person name="Keller A."/>
            <person name="Neulinger S.C."/>
        </authorList>
    </citation>
    <scope>NUCLEOTIDE SEQUENCE [LARGE SCALE GENOMIC DNA]</scope>
    <source>
        <strain evidence="6 7">DSM 9895</strain>
    </source>
</reference>
<dbReference type="PANTHER" id="PTHR43701">
    <property type="entry name" value="MEMBRANE TRANSPORTER PROTEIN MJ0441-RELATED"/>
    <property type="match status" value="1"/>
</dbReference>
<dbReference type="PANTHER" id="PTHR43701:SF12">
    <property type="entry name" value="MEMBRANE TRANSPORTER PROTEIN YTNM-RELATED"/>
    <property type="match status" value="1"/>
</dbReference>
<feature type="transmembrane region" description="Helical" evidence="5">
    <location>
        <begin position="202"/>
        <end position="226"/>
    </location>
</feature>
<name>A0ABS1DAT7_9PROT</name>
<dbReference type="Proteomes" id="UP001296873">
    <property type="component" value="Unassembled WGS sequence"/>
</dbReference>
<dbReference type="Pfam" id="PF01925">
    <property type="entry name" value="TauE"/>
    <property type="match status" value="1"/>
</dbReference>
<evidence type="ECO:0000313" key="6">
    <source>
        <dbReference type="EMBL" id="MBK1667470.1"/>
    </source>
</evidence>
<evidence type="ECO:0000256" key="2">
    <source>
        <dbReference type="ARBA" id="ARBA00022692"/>
    </source>
</evidence>
<evidence type="ECO:0000256" key="1">
    <source>
        <dbReference type="ARBA" id="ARBA00004141"/>
    </source>
</evidence>
<dbReference type="InterPro" id="IPR051598">
    <property type="entry name" value="TSUP/Inactive_protease-like"/>
</dbReference>
<keyword evidence="3 5" id="KW-1133">Transmembrane helix</keyword>
<protein>
    <recommendedName>
        <fullName evidence="5">Probable membrane transporter protein</fullName>
    </recommendedName>
</protein>
<evidence type="ECO:0000256" key="3">
    <source>
        <dbReference type="ARBA" id="ARBA00022989"/>
    </source>
</evidence>
<comment type="subcellular location">
    <subcellularLocation>
        <location evidence="5">Cell membrane</location>
        <topology evidence="5">Multi-pass membrane protein</topology>
    </subcellularLocation>
    <subcellularLocation>
        <location evidence="1">Membrane</location>
        <topology evidence="1">Multi-pass membrane protein</topology>
    </subcellularLocation>
</comment>
<organism evidence="6 7">
    <name type="scientific">Rhodovibrio sodomensis</name>
    <dbReference type="NCBI Taxonomy" id="1088"/>
    <lineage>
        <taxon>Bacteria</taxon>
        <taxon>Pseudomonadati</taxon>
        <taxon>Pseudomonadota</taxon>
        <taxon>Alphaproteobacteria</taxon>
        <taxon>Rhodospirillales</taxon>
        <taxon>Rhodovibrionaceae</taxon>
        <taxon>Rhodovibrio</taxon>
    </lineage>
</organism>
<feature type="transmembrane region" description="Helical" evidence="5">
    <location>
        <begin position="238"/>
        <end position="257"/>
    </location>
</feature>
<feature type="transmembrane region" description="Helical" evidence="5">
    <location>
        <begin position="169"/>
        <end position="190"/>
    </location>
</feature>
<keyword evidence="2 5" id="KW-0812">Transmembrane</keyword>